<dbReference type="AlphaFoldDB" id="A0A2S7IQK2"/>
<name>A0A2S7IQK2_9BACT</name>
<gene>
    <name evidence="2" type="ORF">C5O19_10080</name>
</gene>
<feature type="region of interest" description="Disordered" evidence="1">
    <location>
        <begin position="157"/>
        <end position="183"/>
    </location>
</feature>
<organism evidence="2 3">
    <name type="scientific">Siphonobacter curvatus</name>
    <dbReference type="NCBI Taxonomy" id="2094562"/>
    <lineage>
        <taxon>Bacteria</taxon>
        <taxon>Pseudomonadati</taxon>
        <taxon>Bacteroidota</taxon>
        <taxon>Cytophagia</taxon>
        <taxon>Cytophagales</taxon>
        <taxon>Cytophagaceae</taxon>
        <taxon>Siphonobacter</taxon>
    </lineage>
</organism>
<keyword evidence="3" id="KW-1185">Reference proteome</keyword>
<dbReference type="RefSeq" id="WP_104711821.1">
    <property type="nucleotide sequence ID" value="NZ_PTRA01000001.1"/>
</dbReference>
<dbReference type="OrthoDB" id="954784at2"/>
<evidence type="ECO:0000313" key="2">
    <source>
        <dbReference type="EMBL" id="PQA59946.1"/>
    </source>
</evidence>
<dbReference type="Pfam" id="PF14902">
    <property type="entry name" value="DUF4494"/>
    <property type="match status" value="1"/>
</dbReference>
<proteinExistence type="predicted"/>
<accession>A0A2S7IQK2</accession>
<sequence length="183" mass="20709">MATWFLGKIRFTKEIDAGKFQTVTEAYLLDAVSFTDAEARLYDLLGDNAPDFRVTSLSPMKVQEVFHVEGPELKWFKIKILITTFDEKAKKEKKSSASFLINADSIKQAYDRVEDALGRVEDYEITDVSLTPILEVVPYDVDNQKMDQLRPLSEAVAAFENDSNPASKHSPEQPFERVEPAAE</sequence>
<evidence type="ECO:0008006" key="4">
    <source>
        <dbReference type="Google" id="ProtNLM"/>
    </source>
</evidence>
<protein>
    <recommendedName>
        <fullName evidence="4">DUF4494 domain-containing protein</fullName>
    </recommendedName>
</protein>
<evidence type="ECO:0000256" key="1">
    <source>
        <dbReference type="SAM" id="MobiDB-lite"/>
    </source>
</evidence>
<dbReference type="EMBL" id="PTRA01000001">
    <property type="protein sequence ID" value="PQA59946.1"/>
    <property type="molecule type" value="Genomic_DNA"/>
</dbReference>
<reference evidence="3" key="1">
    <citation type="submission" date="2018-02" db="EMBL/GenBank/DDBJ databases">
        <title>Genome sequencing of Solimonas sp. HR-BB.</title>
        <authorList>
            <person name="Lee Y."/>
            <person name="Jeon C.O."/>
        </authorList>
    </citation>
    <scope>NUCLEOTIDE SEQUENCE [LARGE SCALE GENOMIC DNA]</scope>
    <source>
        <strain evidence="3">HR-U</strain>
    </source>
</reference>
<feature type="compositionally biased region" description="Basic and acidic residues" evidence="1">
    <location>
        <begin position="169"/>
        <end position="183"/>
    </location>
</feature>
<evidence type="ECO:0000313" key="3">
    <source>
        <dbReference type="Proteomes" id="UP000239590"/>
    </source>
</evidence>
<comment type="caution">
    <text evidence="2">The sequence shown here is derived from an EMBL/GenBank/DDBJ whole genome shotgun (WGS) entry which is preliminary data.</text>
</comment>
<dbReference type="InterPro" id="IPR027848">
    <property type="entry name" value="DUF4494"/>
</dbReference>
<dbReference type="Proteomes" id="UP000239590">
    <property type="component" value="Unassembled WGS sequence"/>
</dbReference>